<dbReference type="Proteomes" id="UP000005222">
    <property type="component" value="Chromosome K"/>
</dbReference>
<evidence type="ECO:0000313" key="6">
    <source>
        <dbReference type="EMBL" id="CCE84524.1"/>
    </source>
</evidence>
<dbReference type="EMBL" id="FO082049">
    <property type="protein sequence ID" value="CCE83493.1"/>
    <property type="molecule type" value="Genomic_DNA"/>
</dbReference>
<reference evidence="6" key="1">
    <citation type="submission" date="2011-10" db="EMBL/GenBank/DDBJ databases">
        <authorList>
            <person name="Genoscope - CEA"/>
        </authorList>
    </citation>
    <scope>NUCLEOTIDE SEQUENCE</scope>
</reference>
<accession>G8Y7E4</accession>
<dbReference type="PROSITE" id="PS51258">
    <property type="entry name" value="MHD1"/>
    <property type="match status" value="1"/>
</dbReference>
<dbReference type="InterPro" id="IPR000008">
    <property type="entry name" value="C2_dom"/>
</dbReference>
<dbReference type="SUPFAM" id="SSF49562">
    <property type="entry name" value="C2 domain (Calcium/lipid-binding domain, CaLB)"/>
    <property type="match status" value="1"/>
</dbReference>
<dbReference type="FunCoup" id="G8Y7E4">
    <property type="interactions" value="119"/>
</dbReference>
<dbReference type="PROSITE" id="PS51259">
    <property type="entry name" value="MHD2"/>
    <property type="match status" value="1"/>
</dbReference>
<dbReference type="PANTHER" id="PTHR47263">
    <property type="entry name" value="ADENYLATE CYCLASE ACTIVATION PROTEIN GIT1"/>
    <property type="match status" value="1"/>
</dbReference>
<evidence type="ECO:0000313" key="7">
    <source>
        <dbReference type="Proteomes" id="UP000005222"/>
    </source>
</evidence>
<feature type="region of interest" description="Disordered" evidence="1">
    <location>
        <begin position="1217"/>
        <end position="1238"/>
    </location>
</feature>
<gene>
    <name evidence="6" type="primary">Piso0_004069</name>
    <name evidence="5" type="ORF">GNLVRS01_PISO0K08766g</name>
    <name evidence="6" type="ORF">GNLVRS01_PISO0L08767g</name>
</gene>
<evidence type="ECO:0000259" key="2">
    <source>
        <dbReference type="PROSITE" id="PS50004"/>
    </source>
</evidence>
<dbReference type="PROSITE" id="PS50004">
    <property type="entry name" value="C2"/>
    <property type="match status" value="1"/>
</dbReference>
<dbReference type="eggNOG" id="ENOG502QQWJ">
    <property type="taxonomic scope" value="Eukaryota"/>
</dbReference>
<sequence>MSFRSKEENERTKSLTSSSLLSVDSSYDNIDLNRLYESVLKLTILEYSNEARFWQRTRERSEDTGKSSGSSGTSSSSGKRRSMKLSLDGGEARFPSYLLPQLESNLNLIAMKKKGSKYDDMTRRSLLRFYSELLDPRFKAELASSNTPEYWVMKFVSSANKEVVKVGKTANDKISSTVMSQAETFVEILISLVQKDKNSEVIISKLRTCMDSLKPSNKEASPTRSSGASRISVQYIQPSYRYTDIDQGIINTIMNIFSVDSVKLQQDIFRFKDICSAKPLHKDLNQIIFYLEKDLGQFAPEHFGDVSAYLNWKERELSTCKNLKTKYEVPPNLKLLSTPPLSSGEDFYILPPSHLTKPFYVVLTKLCVEKKNGSDEQTLFSKQSQNLMNLCAKYWRIDYPTRACSLFTAAHISGLMIDPLFGVTDKNSLGPIDVEKAVVVLHSCKRIIEDQGRLDWDEKEKWSFKDQESWIKNLTYSYNEVFLALKELLHEIFSKQSKPKFGPYLQFLGDYIETDALFTSVQNSGLPKKWEKKLSKVLLRTAELRYADLLSVLPRDDTLSILHILDICDNIVADIKMLQKRYKHPLLGFLNISRTVAAVITGMFSADAKNILKHIDAYAKSKKTFIAYADAIEAYKALSEIRDIYQQVSVSSSEFRFDLEGFFYPYLKEWIAETGLKISGIVEEAIAKDSFEPIDIERDDKKHSSSVFDIFTVVKEYLRILNNLGWQNEFQLATTYTKLLKSISEGVLCYATRMSDIVVEDLDEEEERKRESASRTEKLERRKSGNWFDEVKNVVTNFQQGSKAELEKPYNFKPRSCIALNNISAMMQNVSKLEELLDPFQISSCIASQDPSLQKNYTSHIFSIRLVRAENLKSTNSSSIHPYVTMIDTKARKTIAKTRTVNNTNFPDFDEEFELTIPAHTSLTISATVWDEKFGTHSICGRALLVLDPKRFKHDGIPEEIYLDLDSQGRVLIEIAVESERMDAVFFMGRTHRYLARTQERCVKLIVEKFSYFIHYCFSRSSLRAICGSSGNIKPTEEQMDSVMMPLYNYLNMNLEVLAGYLTTDLLMKVMLEAWSVIVSTADELLLPKLSSAKTFQLSSLSNKNKQGSRSNSGGWQTAVSSAVANVTSSIGMGYFGKQLTNNELETVFSWLNFLCFDFFHNGGNGPPIKDLKNQQYQTLLLVPVYYDREVSFLKEEVERLSPAFVMALRGRNNFDGIGPSNSIQERPEGSKKNQRSASIVRHKTILANATVKSREKAEKDAQKAKSDPIATQTLTEDIILRLLIIKGETSFVARRLEQREKLARSIATERLARAAVEGKFQKFT</sequence>
<feature type="compositionally biased region" description="Basic and acidic residues" evidence="1">
    <location>
        <begin position="56"/>
        <end position="65"/>
    </location>
</feature>
<feature type="domain" description="MHD2" evidence="4">
    <location>
        <begin position="1041"/>
        <end position="1198"/>
    </location>
</feature>
<dbReference type="Pfam" id="PF00168">
    <property type="entry name" value="C2"/>
    <property type="match status" value="1"/>
</dbReference>
<dbReference type="Proteomes" id="UP000005222">
    <property type="component" value="Chromosome L"/>
</dbReference>
<protein>
    <submittedName>
        <fullName evidence="6">Piso0_004069 protein</fullName>
    </submittedName>
</protein>
<dbReference type="InParanoid" id="G8Y7E4"/>
<dbReference type="HOGENOM" id="CLU_003023_1_0_1"/>
<dbReference type="InterPro" id="IPR052811">
    <property type="entry name" value="Glucose_resp_signaling"/>
</dbReference>
<dbReference type="SMART" id="SM00239">
    <property type="entry name" value="C2"/>
    <property type="match status" value="1"/>
</dbReference>
<dbReference type="InterPro" id="IPR035892">
    <property type="entry name" value="C2_domain_sf"/>
</dbReference>
<reference evidence="7" key="2">
    <citation type="journal article" date="2012" name="G3 (Bethesda)">
        <title>Pichia sorbitophila, an interspecies yeast hybrid reveals early steps of genome resolution following polyploidization.</title>
        <authorList>
            <person name="Leh Louis V."/>
            <person name="Despons L."/>
            <person name="Friedrich A."/>
            <person name="Martin T."/>
            <person name="Durrens P."/>
            <person name="Casaregola S."/>
            <person name="Neuveglise C."/>
            <person name="Fairhead C."/>
            <person name="Marck C."/>
            <person name="Cruz J.A."/>
            <person name="Straub M.L."/>
            <person name="Kugler V."/>
            <person name="Sacerdot C."/>
            <person name="Uzunov Z."/>
            <person name="Thierry A."/>
            <person name="Weiss S."/>
            <person name="Bleykasten C."/>
            <person name="De Montigny J."/>
            <person name="Jacques N."/>
            <person name="Jung P."/>
            <person name="Lemaire M."/>
            <person name="Mallet S."/>
            <person name="Morel G."/>
            <person name="Richard G.F."/>
            <person name="Sarkar A."/>
            <person name="Savel G."/>
            <person name="Schacherer J."/>
            <person name="Seret M.L."/>
            <person name="Talla E."/>
            <person name="Samson G."/>
            <person name="Jubin C."/>
            <person name="Poulain J."/>
            <person name="Vacherie B."/>
            <person name="Barbe V."/>
            <person name="Pelletier E."/>
            <person name="Sherman D.J."/>
            <person name="Westhof E."/>
            <person name="Weissenbach J."/>
            <person name="Baret P.V."/>
            <person name="Wincker P."/>
            <person name="Gaillardin C."/>
            <person name="Dujon B."/>
            <person name="Souciet J.L."/>
        </authorList>
    </citation>
    <scope>NUCLEOTIDE SEQUENCE [LARGE SCALE GENOMIC DNA]</scope>
    <source>
        <strain evidence="7">ATCC MYA-4447 / BCRC 22081 / CBS 7064 / NBRC 10061 / NRRL Y-12695</strain>
    </source>
</reference>
<feature type="compositionally biased region" description="Low complexity" evidence="1">
    <location>
        <begin position="66"/>
        <end position="77"/>
    </location>
</feature>
<dbReference type="EMBL" id="FO082048">
    <property type="protein sequence ID" value="CCE84524.1"/>
    <property type="molecule type" value="Genomic_DNA"/>
</dbReference>
<keyword evidence="7" id="KW-1185">Reference proteome</keyword>
<dbReference type="STRING" id="559304.G8Y7E4"/>
<dbReference type="Gene3D" id="1.10.357.50">
    <property type="match status" value="1"/>
</dbReference>
<dbReference type="Gene3D" id="2.60.40.150">
    <property type="entry name" value="C2 domain"/>
    <property type="match status" value="1"/>
</dbReference>
<dbReference type="PANTHER" id="PTHR47263:SF1">
    <property type="entry name" value="C2 DOMAIN PROTEIN (AFU_ORTHOLOGUE AFUA_7G02350)"/>
    <property type="match status" value="1"/>
</dbReference>
<evidence type="ECO:0000259" key="4">
    <source>
        <dbReference type="PROSITE" id="PS51259"/>
    </source>
</evidence>
<evidence type="ECO:0000256" key="1">
    <source>
        <dbReference type="SAM" id="MobiDB-lite"/>
    </source>
</evidence>
<name>G8Y7E4_PICSO</name>
<feature type="domain" description="C2" evidence="2">
    <location>
        <begin position="847"/>
        <end position="962"/>
    </location>
</feature>
<organism evidence="6 7">
    <name type="scientific">Pichia sorbitophila (strain ATCC MYA-4447 / BCRC 22081 / CBS 7064 / NBRC 10061 / NRRL Y-12695)</name>
    <name type="common">Hybrid yeast</name>
    <dbReference type="NCBI Taxonomy" id="559304"/>
    <lineage>
        <taxon>Eukaryota</taxon>
        <taxon>Fungi</taxon>
        <taxon>Dikarya</taxon>
        <taxon>Ascomycota</taxon>
        <taxon>Saccharomycotina</taxon>
        <taxon>Pichiomycetes</taxon>
        <taxon>Debaryomycetaceae</taxon>
        <taxon>Millerozyma</taxon>
    </lineage>
</organism>
<feature type="region of interest" description="Disordered" evidence="1">
    <location>
        <begin position="56"/>
        <end position="84"/>
    </location>
</feature>
<feature type="domain" description="MHD1" evidence="3">
    <location>
        <begin position="632"/>
        <end position="754"/>
    </location>
</feature>
<dbReference type="Gene3D" id="1.20.58.1100">
    <property type="match status" value="1"/>
</dbReference>
<dbReference type="InterPro" id="IPR014772">
    <property type="entry name" value="Munc13_dom-2"/>
</dbReference>
<evidence type="ECO:0000313" key="5">
    <source>
        <dbReference type="EMBL" id="CCE83493.1"/>
    </source>
</evidence>
<proteinExistence type="predicted"/>
<dbReference type="CDD" id="cd04043">
    <property type="entry name" value="C2_Munc13_fungal"/>
    <property type="match status" value="1"/>
</dbReference>
<evidence type="ECO:0000259" key="3">
    <source>
        <dbReference type="PROSITE" id="PS51258"/>
    </source>
</evidence>
<dbReference type="InterPro" id="IPR014770">
    <property type="entry name" value="Munc13_1"/>
</dbReference>
<dbReference type="OrthoDB" id="2015333at2759"/>